<dbReference type="AlphaFoldDB" id="A0A0G4FIF6"/>
<feature type="region of interest" description="Disordered" evidence="1">
    <location>
        <begin position="215"/>
        <end position="245"/>
    </location>
</feature>
<proteinExistence type="predicted"/>
<evidence type="ECO:0000313" key="3">
    <source>
        <dbReference type="EMBL" id="CEM13302.1"/>
    </source>
</evidence>
<feature type="domain" description="Reverse transcriptase Ty1/copia-type" evidence="2">
    <location>
        <begin position="55"/>
        <end position="207"/>
    </location>
</feature>
<organism evidence="3">
    <name type="scientific">Chromera velia CCMP2878</name>
    <dbReference type="NCBI Taxonomy" id="1169474"/>
    <lineage>
        <taxon>Eukaryota</taxon>
        <taxon>Sar</taxon>
        <taxon>Alveolata</taxon>
        <taxon>Colpodellida</taxon>
        <taxon>Chromeraceae</taxon>
        <taxon>Chromera</taxon>
    </lineage>
</organism>
<evidence type="ECO:0000259" key="2">
    <source>
        <dbReference type="Pfam" id="PF07727"/>
    </source>
</evidence>
<dbReference type="VEuPathDB" id="CryptoDB:Cvel_17179"/>
<reference evidence="3" key="1">
    <citation type="submission" date="2014-11" db="EMBL/GenBank/DDBJ databases">
        <authorList>
            <person name="Otto D Thomas"/>
            <person name="Naeem Raeece"/>
        </authorList>
    </citation>
    <scope>NUCLEOTIDE SEQUENCE</scope>
</reference>
<accession>A0A0G4FIF6</accession>
<evidence type="ECO:0000256" key="1">
    <source>
        <dbReference type="SAM" id="MobiDB-lite"/>
    </source>
</evidence>
<name>A0A0G4FIF6_9ALVE</name>
<gene>
    <name evidence="3" type="ORF">Cvel_17179</name>
</gene>
<dbReference type="InterPro" id="IPR013103">
    <property type="entry name" value="RVT_2"/>
</dbReference>
<dbReference type="Pfam" id="PF07727">
    <property type="entry name" value="RVT_2"/>
    <property type="match status" value="1"/>
</dbReference>
<sequence length="245" mass="27188">MTLCTRFTLGEVISAQPSIAANGIPGITSALGQSMRLIFQIALDIYKCRGIKLSMKKADITQAYLQADLPPDREVWAIPPPDHPSFGQFLWRLRKAVYGMPDAGKIFEKHLRTVLLAVGWEESLFHGLFFLRGEDGELRGIIATYVDDLFILGLREDASSLEIPIRETLSVGESAEITEERFIGVQFRTTADGSLFTHQYDYVSSMVLLSDAPGTDRRADKPLPVGATHEDDESPLLSDEGVRVF</sequence>
<dbReference type="EMBL" id="CDMZ01000393">
    <property type="protein sequence ID" value="CEM13302.1"/>
    <property type="molecule type" value="Genomic_DNA"/>
</dbReference>
<dbReference type="PhylomeDB" id="A0A0G4FIF6"/>
<protein>
    <recommendedName>
        <fullName evidence="2">Reverse transcriptase Ty1/copia-type domain-containing protein</fullName>
    </recommendedName>
</protein>